<organism evidence="1 2">
    <name type="scientific">Solanum tuberosum</name>
    <name type="common">Potato</name>
    <dbReference type="NCBI Taxonomy" id="4113"/>
    <lineage>
        <taxon>Eukaryota</taxon>
        <taxon>Viridiplantae</taxon>
        <taxon>Streptophyta</taxon>
        <taxon>Embryophyta</taxon>
        <taxon>Tracheophyta</taxon>
        <taxon>Spermatophyta</taxon>
        <taxon>Magnoliopsida</taxon>
        <taxon>eudicotyledons</taxon>
        <taxon>Gunneridae</taxon>
        <taxon>Pentapetalae</taxon>
        <taxon>asterids</taxon>
        <taxon>lamiids</taxon>
        <taxon>Solanales</taxon>
        <taxon>Solanaceae</taxon>
        <taxon>Solanoideae</taxon>
        <taxon>Solaneae</taxon>
        <taxon>Solanum</taxon>
    </lineage>
</organism>
<evidence type="ECO:0000313" key="1">
    <source>
        <dbReference type="EMBL" id="KAH0758377.1"/>
    </source>
</evidence>
<evidence type="ECO:0000313" key="2">
    <source>
        <dbReference type="Proteomes" id="UP000826656"/>
    </source>
</evidence>
<dbReference type="Proteomes" id="UP000826656">
    <property type="component" value="Unassembled WGS sequence"/>
</dbReference>
<sequence>MASKKQDLINEKIKKFEKLLDLERKLLAILYELESSMATYVVGEEQIKLFIKFCNDCDHMEAERIHTEIL</sequence>
<accession>A0ABQ7V4T9</accession>
<proteinExistence type="predicted"/>
<protein>
    <submittedName>
        <fullName evidence="1">Uncharacterized protein</fullName>
    </submittedName>
</protein>
<keyword evidence="2" id="KW-1185">Reference proteome</keyword>
<dbReference type="EMBL" id="JAIVGD010000015">
    <property type="protein sequence ID" value="KAH0758377.1"/>
    <property type="molecule type" value="Genomic_DNA"/>
</dbReference>
<comment type="caution">
    <text evidence="1">The sequence shown here is derived from an EMBL/GenBank/DDBJ whole genome shotgun (WGS) entry which is preliminary data.</text>
</comment>
<name>A0ABQ7V4T9_SOLTU</name>
<reference evidence="1 2" key="1">
    <citation type="journal article" date="2021" name="bioRxiv">
        <title>Chromosome-scale and haplotype-resolved genome assembly of a tetraploid potato cultivar.</title>
        <authorList>
            <person name="Sun H."/>
            <person name="Jiao W.-B."/>
            <person name="Krause K."/>
            <person name="Campoy J.A."/>
            <person name="Goel M."/>
            <person name="Folz-Donahue K."/>
            <person name="Kukat C."/>
            <person name="Huettel B."/>
            <person name="Schneeberger K."/>
        </authorList>
    </citation>
    <scope>NUCLEOTIDE SEQUENCE [LARGE SCALE GENOMIC DNA]</scope>
    <source>
        <strain evidence="1">SolTubOtavaFocal</strain>
        <tissue evidence="1">Leaves</tissue>
    </source>
</reference>
<gene>
    <name evidence="1" type="ORF">KY290_021870</name>
</gene>